<evidence type="ECO:0000313" key="2">
    <source>
        <dbReference type="EMBL" id="PDW00329.1"/>
    </source>
</evidence>
<accession>A0A2H3KQ18</accession>
<dbReference type="EMBL" id="LYXE01000046">
    <property type="protein sequence ID" value="PDW00329.1"/>
    <property type="molecule type" value="Genomic_DNA"/>
</dbReference>
<reference evidence="2 3" key="1">
    <citation type="submission" date="2016-05" db="EMBL/GenBank/DDBJ databases">
        <authorList>
            <person name="Lavstsen T."/>
            <person name="Jespersen J.S."/>
        </authorList>
    </citation>
    <scope>NUCLEOTIDE SEQUENCE [LARGE SCALE GENOMIC DNA]</scope>
    <source>
        <strain evidence="2 3">B7-9</strain>
    </source>
</reference>
<comment type="caution">
    <text evidence="2">The sequence shown here is derived from an EMBL/GenBank/DDBJ whole genome shotgun (WGS) entry which is preliminary data.</text>
</comment>
<keyword evidence="1" id="KW-0472">Membrane</keyword>
<sequence>MKIGMTERIASVRTAGLVTGDVVAFLVFAALGRGSHGLANGPEALIEVARTAAPFLAGWLVVAPLVGAYSRASTSDVGGMLRTTLLGWSGGIIIGSLVRAAMIGRFSPLSFYVVTFLAALILVGGWRTIFALIERR</sequence>
<feature type="transmembrane region" description="Helical" evidence="1">
    <location>
        <begin position="109"/>
        <end position="133"/>
    </location>
</feature>
<feature type="transmembrane region" description="Helical" evidence="1">
    <location>
        <begin position="12"/>
        <end position="32"/>
    </location>
</feature>
<name>A0A2H3KQ18_9CHLR</name>
<keyword evidence="1" id="KW-1133">Transmembrane helix</keyword>
<organism evidence="2 3">
    <name type="scientific">Candidatus Chloroploca asiatica</name>
    <dbReference type="NCBI Taxonomy" id="1506545"/>
    <lineage>
        <taxon>Bacteria</taxon>
        <taxon>Bacillati</taxon>
        <taxon>Chloroflexota</taxon>
        <taxon>Chloroflexia</taxon>
        <taxon>Chloroflexales</taxon>
        <taxon>Chloroflexineae</taxon>
        <taxon>Oscillochloridaceae</taxon>
        <taxon>Candidatus Chloroploca</taxon>
    </lineage>
</organism>
<dbReference type="AlphaFoldDB" id="A0A2H3KQ18"/>
<dbReference type="PANTHER" id="PTHR35283">
    <property type="entry name" value="T12C22.21 PROTEIN"/>
    <property type="match status" value="1"/>
</dbReference>
<dbReference type="PANTHER" id="PTHR35283:SF3">
    <property type="entry name" value="T12C22.21 PROTEIN"/>
    <property type="match status" value="1"/>
</dbReference>
<keyword evidence="1" id="KW-0812">Transmembrane</keyword>
<feature type="transmembrane region" description="Helical" evidence="1">
    <location>
        <begin position="84"/>
        <end position="103"/>
    </location>
</feature>
<keyword evidence="3" id="KW-1185">Reference proteome</keyword>
<dbReference type="InterPro" id="IPR021414">
    <property type="entry name" value="DUF3054"/>
</dbReference>
<feature type="transmembrane region" description="Helical" evidence="1">
    <location>
        <begin position="52"/>
        <end position="72"/>
    </location>
</feature>
<protein>
    <recommendedName>
        <fullName evidence="4">DUF3054 domain-containing protein</fullName>
    </recommendedName>
</protein>
<evidence type="ECO:0008006" key="4">
    <source>
        <dbReference type="Google" id="ProtNLM"/>
    </source>
</evidence>
<dbReference type="Proteomes" id="UP000220922">
    <property type="component" value="Unassembled WGS sequence"/>
</dbReference>
<proteinExistence type="predicted"/>
<dbReference type="RefSeq" id="WP_172450615.1">
    <property type="nucleotide sequence ID" value="NZ_LYXE01000046.1"/>
</dbReference>
<evidence type="ECO:0000313" key="3">
    <source>
        <dbReference type="Proteomes" id="UP000220922"/>
    </source>
</evidence>
<dbReference type="Pfam" id="PF11255">
    <property type="entry name" value="DUF3054"/>
    <property type="match status" value="1"/>
</dbReference>
<evidence type="ECO:0000256" key="1">
    <source>
        <dbReference type="SAM" id="Phobius"/>
    </source>
</evidence>
<gene>
    <name evidence="2" type="ORF">A9Q02_10040</name>
</gene>